<proteinExistence type="predicted"/>
<accession>V6TTL2</accession>
<sequence>VWQDILMQAAWQVMAAETVISTGRGATQSSPVLCRGTACTAAPLQRAVCWPPCVCGRLAAECARLAAGLRGDGGQLLLLLPWLTKRRPVCGQHTEATARGAATQRHRSASLVEEKPASREAPQQCTSRRPRSAALARRCVPVKKSCSSRW</sequence>
<reference evidence="2 3" key="2">
    <citation type="journal article" date="2013" name="Genome Biol. Evol.">
        <title>Genome sequencing of Giardia lamblia genotypes A2 and B isolates (DH and GS) and comparative analysis with the genomes of genotypes A1 and E (WB and Pig).</title>
        <authorList>
            <person name="Adam R.D."/>
            <person name="Dahlstrom E.W."/>
            <person name="Martens C.A."/>
            <person name="Bruno D.P."/>
            <person name="Barbian K.D."/>
            <person name="Ricklefs S.M."/>
            <person name="Hernandez M.M."/>
            <person name="Narla N.P."/>
            <person name="Patel R.B."/>
            <person name="Porcella S.F."/>
            <person name="Nash T.E."/>
        </authorList>
    </citation>
    <scope>NUCLEOTIDE SEQUENCE [LARGE SCALE GENOMIC DNA]</scope>
    <source>
        <strain evidence="2 3">GS</strain>
    </source>
</reference>
<protein>
    <submittedName>
        <fullName evidence="2">RomA</fullName>
    </submittedName>
</protein>
<evidence type="ECO:0000256" key="1">
    <source>
        <dbReference type="SAM" id="MobiDB-lite"/>
    </source>
</evidence>
<gene>
    <name evidence="2" type="ORF">GSB_154594</name>
</gene>
<dbReference type="Proteomes" id="UP000018040">
    <property type="component" value="Unassembled WGS sequence"/>
</dbReference>
<comment type="caution">
    <text evidence="2">The sequence shown here is derived from an EMBL/GenBank/DDBJ whole genome shotgun (WGS) entry which is preliminary data.</text>
</comment>
<name>V6TTL2_GIAIN</name>
<evidence type="ECO:0000313" key="3">
    <source>
        <dbReference type="Proteomes" id="UP000018040"/>
    </source>
</evidence>
<organism evidence="2 3">
    <name type="scientific">Giardia intestinalis</name>
    <name type="common">Giardia lamblia</name>
    <dbReference type="NCBI Taxonomy" id="5741"/>
    <lineage>
        <taxon>Eukaryota</taxon>
        <taxon>Metamonada</taxon>
        <taxon>Diplomonadida</taxon>
        <taxon>Hexamitidae</taxon>
        <taxon>Giardiinae</taxon>
        <taxon>Giardia</taxon>
    </lineage>
</organism>
<feature type="non-terminal residue" evidence="2">
    <location>
        <position position="1"/>
    </location>
</feature>
<feature type="region of interest" description="Disordered" evidence="1">
    <location>
        <begin position="95"/>
        <end position="129"/>
    </location>
</feature>
<dbReference type="EMBL" id="AHHH01000243">
    <property type="protein sequence ID" value="ESU40355.1"/>
    <property type="molecule type" value="Genomic_DNA"/>
</dbReference>
<evidence type="ECO:0000313" key="2">
    <source>
        <dbReference type="EMBL" id="ESU40355.1"/>
    </source>
</evidence>
<dbReference type="AlphaFoldDB" id="V6TTL2"/>
<reference evidence="3" key="1">
    <citation type="submission" date="2012-02" db="EMBL/GenBank/DDBJ databases">
        <title>Genome sequencing of Giardia lamblia Genotypes A2 and B isolates (DH and GS) and comparative analysis with the genomes of Genotypes A1 and E (WB and Pig).</title>
        <authorList>
            <person name="Adam R."/>
            <person name="Dahlstrom E."/>
            <person name="Martens C."/>
            <person name="Bruno D."/>
            <person name="Barbian K."/>
            <person name="Porcella S.F."/>
            <person name="Nash T."/>
        </authorList>
    </citation>
    <scope>NUCLEOTIDE SEQUENCE</scope>
    <source>
        <strain evidence="3">GS</strain>
    </source>
</reference>